<dbReference type="Pfam" id="PF03739">
    <property type="entry name" value="LptF_LptG"/>
    <property type="match status" value="1"/>
</dbReference>
<gene>
    <name evidence="7" type="ORF">METZ01_LOCUS98180</name>
</gene>
<keyword evidence="4 6" id="KW-1133">Transmembrane helix</keyword>
<evidence type="ECO:0000256" key="4">
    <source>
        <dbReference type="ARBA" id="ARBA00022989"/>
    </source>
</evidence>
<evidence type="ECO:0000256" key="2">
    <source>
        <dbReference type="ARBA" id="ARBA00022475"/>
    </source>
</evidence>
<feature type="transmembrane region" description="Helical" evidence="6">
    <location>
        <begin position="302"/>
        <end position="321"/>
    </location>
</feature>
<sequence>MKLFDLYIFKNILQSVLVVLFIFLALLGFIEFIAQADDIGIGNYGLNQAIQYSLLKLPSAIFQLMPIIILIGSLLALGDMSKNSELLVLLTSGVSLQRMCVSVFFSGMVLCFLTASIGEYISPKMERYADQYRTINKYQYSRLGNAGGIWLREGDKIININLLKENKSFGNVSIYQLAGNNKLSKISRASSAGIDDYNQWILSNLSETVFNSDGITDDYSRYKIEKTKLNRDLVNLTIVKSEDLNIVELYRFINYLDSNDLDSSPYRMVFHSRIASLLAIPIMCLFALPFSLGFLRKKGIGYRIILGVMIGLLYFLLQQTLAESAVVYNLEPFLVGWLPILLLIILVFSLFRVIKQYN</sequence>
<evidence type="ECO:0000256" key="3">
    <source>
        <dbReference type="ARBA" id="ARBA00022692"/>
    </source>
</evidence>
<accession>A0A381VYF6</accession>
<dbReference type="GO" id="GO:0043190">
    <property type="term" value="C:ATP-binding cassette (ABC) transporter complex"/>
    <property type="evidence" value="ECO:0007669"/>
    <property type="project" value="InterPro"/>
</dbReference>
<feature type="transmembrane region" description="Helical" evidence="6">
    <location>
        <begin position="274"/>
        <end position="295"/>
    </location>
</feature>
<evidence type="ECO:0000256" key="6">
    <source>
        <dbReference type="SAM" id="Phobius"/>
    </source>
</evidence>
<dbReference type="NCBIfam" id="TIGR04408">
    <property type="entry name" value="LptG_lptG"/>
    <property type="match status" value="1"/>
</dbReference>
<evidence type="ECO:0000256" key="5">
    <source>
        <dbReference type="ARBA" id="ARBA00023136"/>
    </source>
</evidence>
<organism evidence="7">
    <name type="scientific">marine metagenome</name>
    <dbReference type="NCBI Taxonomy" id="408172"/>
    <lineage>
        <taxon>unclassified sequences</taxon>
        <taxon>metagenomes</taxon>
        <taxon>ecological metagenomes</taxon>
    </lineage>
</organism>
<evidence type="ECO:0008006" key="8">
    <source>
        <dbReference type="Google" id="ProtNLM"/>
    </source>
</evidence>
<evidence type="ECO:0000313" key="7">
    <source>
        <dbReference type="EMBL" id="SVA45326.1"/>
    </source>
</evidence>
<dbReference type="InterPro" id="IPR005495">
    <property type="entry name" value="LptG/LptF_permease"/>
</dbReference>
<feature type="transmembrane region" description="Helical" evidence="6">
    <location>
        <begin position="333"/>
        <end position="354"/>
    </location>
</feature>
<dbReference type="PANTHER" id="PTHR33529">
    <property type="entry name" value="SLR0882 PROTEIN-RELATED"/>
    <property type="match status" value="1"/>
</dbReference>
<feature type="transmembrane region" description="Helical" evidence="6">
    <location>
        <begin position="99"/>
        <end position="118"/>
    </location>
</feature>
<keyword evidence="3 6" id="KW-0812">Transmembrane</keyword>
<reference evidence="7" key="1">
    <citation type="submission" date="2018-05" db="EMBL/GenBank/DDBJ databases">
        <authorList>
            <person name="Lanie J.A."/>
            <person name="Ng W.-L."/>
            <person name="Kazmierczak K.M."/>
            <person name="Andrzejewski T.M."/>
            <person name="Davidsen T.M."/>
            <person name="Wayne K.J."/>
            <person name="Tettelin H."/>
            <person name="Glass J.I."/>
            <person name="Rusch D."/>
            <person name="Podicherti R."/>
            <person name="Tsui H.-C.T."/>
            <person name="Winkler M.E."/>
        </authorList>
    </citation>
    <scope>NUCLEOTIDE SEQUENCE</scope>
</reference>
<dbReference type="InterPro" id="IPR030923">
    <property type="entry name" value="LptG"/>
</dbReference>
<keyword evidence="2" id="KW-1003">Cell membrane</keyword>
<feature type="transmembrane region" description="Helical" evidence="6">
    <location>
        <begin position="60"/>
        <end position="78"/>
    </location>
</feature>
<dbReference type="EMBL" id="UINC01010166">
    <property type="protein sequence ID" value="SVA45326.1"/>
    <property type="molecule type" value="Genomic_DNA"/>
</dbReference>
<comment type="subcellular location">
    <subcellularLocation>
        <location evidence="1">Cell membrane</location>
        <topology evidence="1">Multi-pass membrane protein</topology>
    </subcellularLocation>
</comment>
<dbReference type="GO" id="GO:0015920">
    <property type="term" value="P:lipopolysaccharide transport"/>
    <property type="evidence" value="ECO:0007669"/>
    <property type="project" value="TreeGrafter"/>
</dbReference>
<dbReference type="PANTHER" id="PTHR33529:SF2">
    <property type="entry name" value="LIPOPOLYSACCHARIDE EXPORT SYSTEM PERMEASE PROTEIN LPTG"/>
    <property type="match status" value="1"/>
</dbReference>
<keyword evidence="5 6" id="KW-0472">Membrane</keyword>
<dbReference type="AlphaFoldDB" id="A0A381VYF6"/>
<evidence type="ECO:0000256" key="1">
    <source>
        <dbReference type="ARBA" id="ARBA00004651"/>
    </source>
</evidence>
<name>A0A381VYF6_9ZZZZ</name>
<dbReference type="GO" id="GO:0055085">
    <property type="term" value="P:transmembrane transport"/>
    <property type="evidence" value="ECO:0007669"/>
    <property type="project" value="InterPro"/>
</dbReference>
<proteinExistence type="predicted"/>
<protein>
    <recommendedName>
        <fullName evidence="8">LPS export ABC transporter permease LptG</fullName>
    </recommendedName>
</protein>